<keyword evidence="3" id="KW-0645">Protease</keyword>
<keyword evidence="1" id="KW-0472">Membrane</keyword>
<dbReference type="GO" id="GO:0008237">
    <property type="term" value="F:metallopeptidase activity"/>
    <property type="evidence" value="ECO:0007669"/>
    <property type="project" value="UniProtKB-KW"/>
</dbReference>
<keyword evidence="3" id="KW-0482">Metalloprotease</keyword>
<organism evidence="3 4">
    <name type="scientific">Staphylococcus gallinarum</name>
    <dbReference type="NCBI Taxonomy" id="1293"/>
    <lineage>
        <taxon>Bacteria</taxon>
        <taxon>Bacillati</taxon>
        <taxon>Bacillota</taxon>
        <taxon>Bacilli</taxon>
        <taxon>Bacillales</taxon>
        <taxon>Staphylococcaceae</taxon>
        <taxon>Staphylococcus</taxon>
    </lineage>
</organism>
<dbReference type="GO" id="GO:0006508">
    <property type="term" value="P:proteolysis"/>
    <property type="evidence" value="ECO:0007669"/>
    <property type="project" value="UniProtKB-KW"/>
</dbReference>
<keyword evidence="1" id="KW-1133">Transmembrane helix</keyword>
<feature type="transmembrane region" description="Helical" evidence="1">
    <location>
        <begin position="92"/>
        <end position="118"/>
    </location>
</feature>
<evidence type="ECO:0000256" key="1">
    <source>
        <dbReference type="SAM" id="Phobius"/>
    </source>
</evidence>
<feature type="domain" description="CAAX prenyl protease 2/Lysostaphin resistance protein A-like" evidence="2">
    <location>
        <begin position="146"/>
        <end position="235"/>
    </location>
</feature>
<dbReference type="RefSeq" id="WP_107526544.1">
    <property type="nucleotide sequence ID" value="NZ_QXRZ01000003.1"/>
</dbReference>
<dbReference type="InterPro" id="IPR052710">
    <property type="entry name" value="CAAX_protease"/>
</dbReference>
<proteinExistence type="predicted"/>
<dbReference type="Proteomes" id="UP000283576">
    <property type="component" value="Unassembled WGS sequence"/>
</dbReference>
<dbReference type="AlphaFoldDB" id="A0A2T4SX36"/>
<dbReference type="PANTHER" id="PTHR36435:SF1">
    <property type="entry name" value="CAAX AMINO TERMINAL PROTEASE FAMILY PROTEIN"/>
    <property type="match status" value="1"/>
</dbReference>
<evidence type="ECO:0000313" key="3">
    <source>
        <dbReference type="EMBL" id="RIL43240.1"/>
    </source>
</evidence>
<feature type="transmembrane region" description="Helical" evidence="1">
    <location>
        <begin position="172"/>
        <end position="193"/>
    </location>
</feature>
<name>A0A2T4SX36_STAGA</name>
<accession>A0A2T4SX36</accession>
<gene>
    <name evidence="3" type="ORF">BUZ01_06385</name>
</gene>
<reference evidence="3 4" key="1">
    <citation type="journal article" date="2016" name="Front. Microbiol.">
        <title>Comprehensive Phylogenetic Analysis of Bovine Non-aureus Staphylococci Species Based on Whole-Genome Sequencing.</title>
        <authorList>
            <person name="Naushad S."/>
            <person name="Barkema H.W."/>
            <person name="Luby C."/>
            <person name="Condas L.A."/>
            <person name="Nobrega D.B."/>
            <person name="Carson D.A."/>
            <person name="De Buck J."/>
        </authorList>
    </citation>
    <scope>NUCLEOTIDE SEQUENCE [LARGE SCALE GENOMIC DNA]</scope>
    <source>
        <strain evidence="3 4">SNUC 1388</strain>
    </source>
</reference>
<sequence length="246" mass="28384">MGIMNHSNSVKPKGNRIINILIFIGLMFLVSSPTMIAGSIIYSVVNHASLWIVIGITVLGIIWTIFIMWLFRWYYHKKSYETLQHRFRLKDILINILWFIALRITIGVFTLIMQSVFGDNISENDKILLNQMEQLNDLSVGSVIGLLFFLIVIIFVAPFLEELLFRGIFKETIFKKSAFLLPLIISSAIFSSLHGSTNWISFLMYMTLGMFFYLVYNRRKNLKDSMMVHMLNNAMAGIAMLVMVFT</sequence>
<feature type="transmembrane region" description="Helical" evidence="1">
    <location>
        <begin position="138"/>
        <end position="160"/>
    </location>
</feature>
<keyword evidence="3" id="KW-0378">Hydrolase</keyword>
<comment type="caution">
    <text evidence="3">The sequence shown here is derived from an EMBL/GenBank/DDBJ whole genome shotgun (WGS) entry which is preliminary data.</text>
</comment>
<feature type="transmembrane region" description="Helical" evidence="1">
    <location>
        <begin position="20"/>
        <end position="42"/>
    </location>
</feature>
<dbReference type="GO" id="GO:0004175">
    <property type="term" value="F:endopeptidase activity"/>
    <property type="evidence" value="ECO:0007669"/>
    <property type="project" value="UniProtKB-ARBA"/>
</dbReference>
<protein>
    <submittedName>
        <fullName evidence="3">CPBP family intramembrane metalloprotease</fullName>
    </submittedName>
</protein>
<feature type="transmembrane region" description="Helical" evidence="1">
    <location>
        <begin position="48"/>
        <end position="71"/>
    </location>
</feature>
<dbReference type="GO" id="GO:0080120">
    <property type="term" value="P:CAAX-box protein maturation"/>
    <property type="evidence" value="ECO:0007669"/>
    <property type="project" value="UniProtKB-ARBA"/>
</dbReference>
<dbReference type="InterPro" id="IPR003675">
    <property type="entry name" value="Rce1/LyrA-like_dom"/>
</dbReference>
<dbReference type="PANTHER" id="PTHR36435">
    <property type="entry name" value="SLR1288 PROTEIN"/>
    <property type="match status" value="1"/>
</dbReference>
<evidence type="ECO:0000259" key="2">
    <source>
        <dbReference type="Pfam" id="PF02517"/>
    </source>
</evidence>
<dbReference type="EMBL" id="QXRZ01000003">
    <property type="protein sequence ID" value="RIL43240.1"/>
    <property type="molecule type" value="Genomic_DNA"/>
</dbReference>
<keyword evidence="1" id="KW-0812">Transmembrane</keyword>
<feature type="transmembrane region" description="Helical" evidence="1">
    <location>
        <begin position="199"/>
        <end position="216"/>
    </location>
</feature>
<feature type="transmembrane region" description="Helical" evidence="1">
    <location>
        <begin position="228"/>
        <end position="245"/>
    </location>
</feature>
<dbReference type="Pfam" id="PF02517">
    <property type="entry name" value="Rce1-like"/>
    <property type="match status" value="1"/>
</dbReference>
<evidence type="ECO:0000313" key="4">
    <source>
        <dbReference type="Proteomes" id="UP000283576"/>
    </source>
</evidence>